<reference evidence="1 2" key="1">
    <citation type="submission" date="2014-06" db="EMBL/GenBank/DDBJ databases">
        <title>Evolutionary Origins and Diversification of the Mycorrhizal Mutualists.</title>
        <authorList>
            <consortium name="DOE Joint Genome Institute"/>
            <consortium name="Mycorrhizal Genomics Consortium"/>
            <person name="Kohler A."/>
            <person name="Kuo A."/>
            <person name="Nagy L.G."/>
            <person name="Floudas D."/>
            <person name="Copeland A."/>
            <person name="Barry K.W."/>
            <person name="Cichocki N."/>
            <person name="Veneault-Fourrey C."/>
            <person name="LaButti K."/>
            <person name="Lindquist E.A."/>
            <person name="Lipzen A."/>
            <person name="Lundell T."/>
            <person name="Morin E."/>
            <person name="Murat C."/>
            <person name="Riley R."/>
            <person name="Ohm R."/>
            <person name="Sun H."/>
            <person name="Tunlid A."/>
            <person name="Henrissat B."/>
            <person name="Grigoriev I.V."/>
            <person name="Hibbett D.S."/>
            <person name="Martin F."/>
        </authorList>
    </citation>
    <scope>NUCLEOTIDE SEQUENCE [LARGE SCALE GENOMIC DNA]</scope>
    <source>
        <strain evidence="1 2">SS14</strain>
    </source>
</reference>
<proteinExistence type="predicted"/>
<keyword evidence="2" id="KW-1185">Reference proteome</keyword>
<feature type="non-terminal residue" evidence="1">
    <location>
        <position position="1"/>
    </location>
</feature>
<name>A0A0C9VW35_SPHS4</name>
<dbReference type="HOGENOM" id="CLU_3130022_0_0_1"/>
<feature type="non-terminal residue" evidence="1">
    <location>
        <position position="50"/>
    </location>
</feature>
<accession>A0A0C9VW35</accession>
<gene>
    <name evidence="1" type="ORF">M422DRAFT_28508</name>
</gene>
<sequence>ILLLILVAPLSRRRQLEKCFIRSHLTLYADGGLWLRARRQKTSDIRSKSY</sequence>
<dbReference type="OrthoDB" id="1470350at2759"/>
<dbReference type="EMBL" id="KN837099">
    <property type="protein sequence ID" value="KIJ47967.1"/>
    <property type="molecule type" value="Genomic_DNA"/>
</dbReference>
<dbReference type="Proteomes" id="UP000054279">
    <property type="component" value="Unassembled WGS sequence"/>
</dbReference>
<evidence type="ECO:0000313" key="2">
    <source>
        <dbReference type="Proteomes" id="UP000054279"/>
    </source>
</evidence>
<evidence type="ECO:0000313" key="1">
    <source>
        <dbReference type="EMBL" id="KIJ47967.1"/>
    </source>
</evidence>
<organism evidence="1 2">
    <name type="scientific">Sphaerobolus stellatus (strain SS14)</name>
    <dbReference type="NCBI Taxonomy" id="990650"/>
    <lineage>
        <taxon>Eukaryota</taxon>
        <taxon>Fungi</taxon>
        <taxon>Dikarya</taxon>
        <taxon>Basidiomycota</taxon>
        <taxon>Agaricomycotina</taxon>
        <taxon>Agaricomycetes</taxon>
        <taxon>Phallomycetidae</taxon>
        <taxon>Geastrales</taxon>
        <taxon>Sphaerobolaceae</taxon>
        <taxon>Sphaerobolus</taxon>
    </lineage>
</organism>
<protein>
    <submittedName>
        <fullName evidence="1">Uncharacterized protein</fullName>
    </submittedName>
</protein>
<dbReference type="AlphaFoldDB" id="A0A0C9VW35"/>